<sequence>MKNREKEERIFIRIQKHRKESWKKLCSQKRISLSSLIIDSVESRIFDDERRKILAFIEKQDNIFVKIETNINQVAKIVNAQKFMNVEALKGFNEKLKTITELKEQQNKVFTKIYYLIAKNC</sequence>
<organism evidence="1 2">
    <name type="scientific">Chryseobacterium antibioticum</name>
    <dbReference type="NCBI Taxonomy" id="2728847"/>
    <lineage>
        <taxon>Bacteria</taxon>
        <taxon>Pseudomonadati</taxon>
        <taxon>Bacteroidota</taxon>
        <taxon>Flavobacteriia</taxon>
        <taxon>Flavobacteriales</taxon>
        <taxon>Weeksellaceae</taxon>
        <taxon>Chryseobacterium group</taxon>
        <taxon>Chryseobacterium</taxon>
    </lineage>
</organism>
<dbReference type="Proteomes" id="UP000544054">
    <property type="component" value="Unassembled WGS sequence"/>
</dbReference>
<comment type="caution">
    <text evidence="1">The sequence shown here is derived from an EMBL/GenBank/DDBJ whole genome shotgun (WGS) entry which is preliminary data.</text>
</comment>
<evidence type="ECO:0008006" key="3">
    <source>
        <dbReference type="Google" id="ProtNLM"/>
    </source>
</evidence>
<dbReference type="RefSeq" id="WP_169236175.1">
    <property type="nucleotide sequence ID" value="NZ_JABBGI010000027.1"/>
</dbReference>
<keyword evidence="2" id="KW-1185">Reference proteome</keyword>
<name>A0A7Y0AQK7_9FLAO</name>
<gene>
    <name evidence="1" type="ORF">HHL23_18065</name>
</gene>
<dbReference type="EMBL" id="JABBGI010000027">
    <property type="protein sequence ID" value="NML71688.1"/>
    <property type="molecule type" value="Genomic_DNA"/>
</dbReference>
<proteinExistence type="predicted"/>
<protein>
    <recommendedName>
        <fullName evidence="3">Bacterial mobilisation domain-containing protein</fullName>
    </recommendedName>
</protein>
<dbReference type="AlphaFoldDB" id="A0A7Y0AQK7"/>
<accession>A0A7Y0AQK7</accession>
<evidence type="ECO:0000313" key="1">
    <source>
        <dbReference type="EMBL" id="NML71688.1"/>
    </source>
</evidence>
<reference evidence="1 2" key="1">
    <citation type="submission" date="2020-04" db="EMBL/GenBank/DDBJ databases">
        <title>Chryseobacterium sp. RP-3-3 sp. nov., isolated from Jeju soil.</title>
        <authorList>
            <person name="Dahal R.H."/>
        </authorList>
    </citation>
    <scope>NUCLEOTIDE SEQUENCE [LARGE SCALE GENOMIC DNA]</scope>
    <source>
        <strain evidence="1 2">RP-3-3</strain>
    </source>
</reference>
<evidence type="ECO:0000313" key="2">
    <source>
        <dbReference type="Proteomes" id="UP000544054"/>
    </source>
</evidence>